<comment type="catalytic activity">
    <reaction evidence="12">
        <text>sn-glycerol 3-phosphate + NADP(+) = dihydroxyacetone phosphate + NADPH + H(+)</text>
        <dbReference type="Rhea" id="RHEA:11096"/>
        <dbReference type="ChEBI" id="CHEBI:15378"/>
        <dbReference type="ChEBI" id="CHEBI:57597"/>
        <dbReference type="ChEBI" id="CHEBI:57642"/>
        <dbReference type="ChEBI" id="CHEBI:57783"/>
        <dbReference type="ChEBI" id="CHEBI:58349"/>
        <dbReference type="EC" id="1.1.1.94"/>
    </reaction>
</comment>
<evidence type="ECO:0000256" key="6">
    <source>
        <dbReference type="ARBA" id="ARBA00023209"/>
    </source>
</evidence>
<keyword evidence="16" id="KW-1185">Reference proteome</keyword>
<dbReference type="InterPro" id="IPR036291">
    <property type="entry name" value="NAD(P)-bd_dom_sf"/>
</dbReference>
<evidence type="ECO:0000256" key="10">
    <source>
        <dbReference type="PIRSR" id="PIRSR000114-3"/>
    </source>
</evidence>
<dbReference type="SUPFAM" id="SSF48179">
    <property type="entry name" value="6-phosphogluconate dehydrogenase C-terminal domain-like"/>
    <property type="match status" value="1"/>
</dbReference>
<dbReference type="PANTHER" id="PTHR11728">
    <property type="entry name" value="GLYCEROL-3-PHOSPHATE DEHYDROGENASE"/>
    <property type="match status" value="1"/>
</dbReference>
<dbReference type="InterPro" id="IPR006168">
    <property type="entry name" value="G3P_DH_NAD-dep"/>
</dbReference>
<evidence type="ECO:0000256" key="8">
    <source>
        <dbReference type="PIRSR" id="PIRSR000114-1"/>
    </source>
</evidence>
<evidence type="ECO:0000256" key="11">
    <source>
        <dbReference type="RuleBase" id="RU000437"/>
    </source>
</evidence>
<dbReference type="Proteomes" id="UP000037086">
    <property type="component" value="Unassembled WGS sequence"/>
</dbReference>
<evidence type="ECO:0000256" key="7">
    <source>
        <dbReference type="ARBA" id="ARBA00023264"/>
    </source>
</evidence>
<feature type="active site" description="Proton acceptor" evidence="8">
    <location>
        <position position="190"/>
    </location>
</feature>
<evidence type="ECO:0000256" key="1">
    <source>
        <dbReference type="ARBA" id="ARBA00011009"/>
    </source>
</evidence>
<dbReference type="InterPro" id="IPR006109">
    <property type="entry name" value="G3P_DH_NAD-dep_C"/>
</dbReference>
<evidence type="ECO:0000313" key="16">
    <source>
        <dbReference type="Proteomes" id="UP000037086"/>
    </source>
</evidence>
<keyword evidence="5" id="KW-0443">Lipid metabolism</keyword>
<evidence type="ECO:0000256" key="2">
    <source>
        <dbReference type="ARBA" id="ARBA00022516"/>
    </source>
</evidence>
<dbReference type="GO" id="GO:0008654">
    <property type="term" value="P:phospholipid biosynthetic process"/>
    <property type="evidence" value="ECO:0007669"/>
    <property type="project" value="UniProtKB-KW"/>
</dbReference>
<evidence type="ECO:0000259" key="13">
    <source>
        <dbReference type="Pfam" id="PF01210"/>
    </source>
</evidence>
<keyword evidence="4 10" id="KW-0520">NAD</keyword>
<dbReference type="Gene3D" id="3.40.50.720">
    <property type="entry name" value="NAD(P)-binding Rossmann-like Domain"/>
    <property type="match status" value="1"/>
</dbReference>
<dbReference type="PRINTS" id="PR00077">
    <property type="entry name" value="GPDHDRGNASE"/>
</dbReference>
<keyword evidence="2" id="KW-0444">Lipid biosynthesis</keyword>
<dbReference type="Gene3D" id="1.10.1040.10">
    <property type="entry name" value="N-(1-d-carboxylethyl)-l-norvaline Dehydrogenase, domain 2"/>
    <property type="match status" value="1"/>
</dbReference>
<feature type="domain" description="Glycerol-3-phosphate dehydrogenase NAD-dependent N-terminal" evidence="13">
    <location>
        <begin position="3"/>
        <end position="158"/>
    </location>
</feature>
<evidence type="ECO:0000256" key="3">
    <source>
        <dbReference type="ARBA" id="ARBA00023002"/>
    </source>
</evidence>
<feature type="domain" description="Glycerol-3-phosphate dehydrogenase NAD-dependent C-terminal" evidence="14">
    <location>
        <begin position="179"/>
        <end position="320"/>
    </location>
</feature>
<feature type="binding site" evidence="9">
    <location>
        <position position="103"/>
    </location>
    <ligand>
        <name>substrate</name>
    </ligand>
</feature>
<comment type="similarity">
    <text evidence="1 11">Belongs to the NAD-dependent glycerol-3-phosphate dehydrogenase family.</text>
</comment>
<protein>
    <recommendedName>
        <fullName evidence="12">Glycerol-3-phosphate dehydrogenase</fullName>
        <ecNumber evidence="12">1.1.1.94</ecNumber>
    </recommendedName>
</protein>
<dbReference type="GO" id="GO:0141153">
    <property type="term" value="F:glycerol-3-phosphate dehydrogenase (NADP+) activity"/>
    <property type="evidence" value="ECO:0007669"/>
    <property type="project" value="RHEA"/>
</dbReference>
<dbReference type="InterPro" id="IPR008927">
    <property type="entry name" value="6-PGluconate_DH-like_C_sf"/>
</dbReference>
<keyword evidence="7" id="KW-1208">Phospholipid metabolism</keyword>
<name>A0A0L0MJS0_9MOLU</name>
<dbReference type="InterPro" id="IPR011128">
    <property type="entry name" value="G3P_DH_NAD-dep_N"/>
</dbReference>
<dbReference type="Pfam" id="PF07479">
    <property type="entry name" value="NAD_Gly3P_dh_C"/>
    <property type="match status" value="1"/>
</dbReference>
<dbReference type="GO" id="GO:0005829">
    <property type="term" value="C:cytosol"/>
    <property type="evidence" value="ECO:0007669"/>
    <property type="project" value="TreeGrafter"/>
</dbReference>
<dbReference type="PIRSF" id="PIRSF000114">
    <property type="entry name" value="Glycerol-3-P_dh"/>
    <property type="match status" value="1"/>
</dbReference>
<dbReference type="SUPFAM" id="SSF51735">
    <property type="entry name" value="NAD(P)-binding Rossmann-fold domains"/>
    <property type="match status" value="1"/>
</dbReference>
<dbReference type="EC" id="1.1.1.94" evidence="12"/>
<keyword evidence="6" id="KW-0594">Phospholipid biosynthesis</keyword>
<feature type="binding site" evidence="10">
    <location>
        <position position="255"/>
    </location>
    <ligand>
        <name>NAD(+)</name>
        <dbReference type="ChEBI" id="CHEBI:57540"/>
    </ligand>
</feature>
<dbReference type="RefSeq" id="WP_050337268.1">
    <property type="nucleotide sequence ID" value="NZ_JPSQ01000045.1"/>
</dbReference>
<proteinExistence type="inferred from homology"/>
<evidence type="ECO:0000256" key="12">
    <source>
        <dbReference type="RuleBase" id="RU000439"/>
    </source>
</evidence>
<accession>A0A0L0MJS0</accession>
<comment type="caution">
    <text evidence="15">The sequence shown here is derived from an EMBL/GenBank/DDBJ whole genome shotgun (WGS) entry which is preliminary data.</text>
</comment>
<dbReference type="AlphaFoldDB" id="A0A0L0MJS0"/>
<keyword evidence="3 11" id="KW-0560">Oxidoreductase</keyword>
<feature type="binding site" evidence="9">
    <location>
        <begin position="255"/>
        <end position="256"/>
    </location>
    <ligand>
        <name>substrate</name>
    </ligand>
</feature>
<reference evidence="15 16" key="1">
    <citation type="journal article" date="2015" name="BMC Microbiol.">
        <title>'Candidatus Phytoplasma phoenicium' associated with almond witches'-broom disease: from draft genome to genetic diversity among strain populations.</title>
        <authorList>
            <person name="Quaglino F."/>
            <person name="Kube M."/>
            <person name="Jawhari M."/>
            <person name="Abou-Jawdah Y."/>
            <person name="Siewert C."/>
            <person name="Choueiri E."/>
            <person name="Sobh H."/>
            <person name="Casati P."/>
            <person name="Tedeschi R."/>
            <person name="Molino Lova M."/>
            <person name="Alma A."/>
            <person name="Bianco P.A."/>
        </authorList>
    </citation>
    <scope>NUCLEOTIDE SEQUENCE [LARGE SCALE GENOMIC DNA]</scope>
    <source>
        <strain evidence="15 16">SA213</strain>
    </source>
</reference>
<feature type="binding site" evidence="10">
    <location>
        <position position="138"/>
    </location>
    <ligand>
        <name>NAD(+)</name>
        <dbReference type="ChEBI" id="CHEBI:57540"/>
    </ligand>
</feature>
<organism evidence="15 16">
    <name type="scientific">Candidatus Phytoplasma phoenicium</name>
    <dbReference type="NCBI Taxonomy" id="198422"/>
    <lineage>
        <taxon>Bacteria</taxon>
        <taxon>Bacillati</taxon>
        <taxon>Mycoplasmatota</taxon>
        <taxon>Mollicutes</taxon>
        <taxon>Acholeplasmatales</taxon>
        <taxon>Acholeplasmataceae</taxon>
        <taxon>Candidatus Phytoplasma</taxon>
        <taxon>16SrIX (Pigeon pea witches'-broom group)</taxon>
    </lineage>
</organism>
<dbReference type="GO" id="GO:0046168">
    <property type="term" value="P:glycerol-3-phosphate catabolic process"/>
    <property type="evidence" value="ECO:0007669"/>
    <property type="project" value="InterPro"/>
</dbReference>
<evidence type="ECO:0000256" key="5">
    <source>
        <dbReference type="ARBA" id="ARBA00023098"/>
    </source>
</evidence>
<dbReference type="OrthoDB" id="9812273at2"/>
<gene>
    <name evidence="15" type="primary">gpsA</name>
    <name evidence="15" type="ORF">AlmWB_02200</name>
</gene>
<dbReference type="PANTHER" id="PTHR11728:SF1">
    <property type="entry name" value="GLYCEROL-3-PHOSPHATE DEHYDROGENASE [NAD(+)] 2, CHLOROPLASTIC"/>
    <property type="match status" value="1"/>
</dbReference>
<evidence type="ECO:0000259" key="14">
    <source>
        <dbReference type="Pfam" id="PF07479"/>
    </source>
</evidence>
<dbReference type="PATRIC" id="fig|198422.3.peg.205"/>
<evidence type="ECO:0000256" key="9">
    <source>
        <dbReference type="PIRSR" id="PIRSR000114-2"/>
    </source>
</evidence>
<dbReference type="InterPro" id="IPR013328">
    <property type="entry name" value="6PGD_dom2"/>
</dbReference>
<evidence type="ECO:0000256" key="4">
    <source>
        <dbReference type="ARBA" id="ARBA00023027"/>
    </source>
</evidence>
<feature type="binding site" evidence="10">
    <location>
        <begin position="8"/>
        <end position="13"/>
    </location>
    <ligand>
        <name>NAD(+)</name>
        <dbReference type="ChEBI" id="CHEBI:57540"/>
    </ligand>
</feature>
<dbReference type="EMBL" id="JPSQ01000045">
    <property type="protein sequence ID" value="KND62583.1"/>
    <property type="molecule type" value="Genomic_DNA"/>
</dbReference>
<dbReference type="GO" id="GO:0051287">
    <property type="term" value="F:NAD binding"/>
    <property type="evidence" value="ECO:0007669"/>
    <property type="project" value="InterPro"/>
</dbReference>
<evidence type="ECO:0000313" key="15">
    <source>
        <dbReference type="EMBL" id="KND62583.1"/>
    </source>
</evidence>
<dbReference type="GO" id="GO:0005975">
    <property type="term" value="P:carbohydrate metabolic process"/>
    <property type="evidence" value="ECO:0007669"/>
    <property type="project" value="InterPro"/>
</dbReference>
<dbReference type="Pfam" id="PF01210">
    <property type="entry name" value="NAD_Gly3P_dh_N"/>
    <property type="match status" value="1"/>
</dbReference>
<sequence>MNKITIMGGGSWGSTLGQVLTDNHNKVLIYDVNTNYVDKINNQQHPIFPQINLYNITATNNLQQAIDFSDIWVLCLPTQNIRVFLKQINLLFSNKKNFINVSKGVEQKSHKMIFQMVQDEIDSYKINNYACLMGPTHAEEVILRQISFLLAASHNPEFAVQISKLFSNPQYLKVICSDDVVGCEISSAFKNCLSFISGLISDPIIFGKNAQAAFITFCINEMEIILNFFQAHQKTVLSLAGLGDLIVTTFNENSRNYQAGLKMRQGNTLKQIYQNATQTIEGIYNLQVFYHLSVQNNLFLPLIHNAYQVVFQQKPIENIIKSFLIV</sequence>